<evidence type="ECO:0000313" key="1">
    <source>
        <dbReference type="EMBL" id="PSV00396.1"/>
    </source>
</evidence>
<sequence length="84" mass="9446">MTRVTIKSNLKSIIDDMNKILKNSDMARITIKSNLKSIIDDMNEILKNSDSANASVEVSRENANAVNYEYSQCLEAKKPPLQND</sequence>
<dbReference type="Proteomes" id="UP000241426">
    <property type="component" value="Unassembled WGS sequence"/>
</dbReference>
<gene>
    <name evidence="1" type="ORF">C9J27_04510</name>
</gene>
<reference evidence="1 2" key="1">
    <citation type="submission" date="2018-01" db="EMBL/GenBank/DDBJ databases">
        <title>Whole genome sequencing of Histamine producing bacteria.</title>
        <authorList>
            <person name="Butler K."/>
        </authorList>
    </citation>
    <scope>NUCLEOTIDE SEQUENCE [LARGE SCALE GENOMIC DNA]</scope>
    <source>
        <strain evidence="1 2">FS-7.2</strain>
    </source>
</reference>
<dbReference type="RefSeq" id="WP_107289026.1">
    <property type="nucleotide sequence ID" value="NZ_PYNF01000003.1"/>
</dbReference>
<protein>
    <submittedName>
        <fullName evidence="1">Uncharacterized protein</fullName>
    </submittedName>
</protein>
<comment type="caution">
    <text evidence="1">The sequence shown here is derived from an EMBL/GenBank/DDBJ whole genome shotgun (WGS) entry which is preliminary data.</text>
</comment>
<proteinExistence type="predicted"/>
<accession>A0A2T3KL50</accession>
<evidence type="ECO:0000313" key="2">
    <source>
        <dbReference type="Proteomes" id="UP000241426"/>
    </source>
</evidence>
<organism evidence="1 2">
    <name type="scientific">Photobacterium kishitanii</name>
    <dbReference type="NCBI Taxonomy" id="318456"/>
    <lineage>
        <taxon>Bacteria</taxon>
        <taxon>Pseudomonadati</taxon>
        <taxon>Pseudomonadota</taxon>
        <taxon>Gammaproteobacteria</taxon>
        <taxon>Vibrionales</taxon>
        <taxon>Vibrionaceae</taxon>
        <taxon>Photobacterium</taxon>
    </lineage>
</organism>
<dbReference type="AlphaFoldDB" id="A0A2T3KL50"/>
<dbReference type="EMBL" id="PYNF01000003">
    <property type="protein sequence ID" value="PSV00396.1"/>
    <property type="molecule type" value="Genomic_DNA"/>
</dbReference>
<name>A0A2T3KL50_9GAMM</name>